<evidence type="ECO:0000256" key="3">
    <source>
        <dbReference type="ARBA" id="ARBA00022989"/>
    </source>
</evidence>
<proteinExistence type="predicted"/>
<keyword evidence="4 6" id="KW-0472">Membrane</keyword>
<dbReference type="InterPro" id="IPR018490">
    <property type="entry name" value="cNMP-bd_dom_sf"/>
</dbReference>
<dbReference type="Proteomes" id="UP001189429">
    <property type="component" value="Unassembled WGS sequence"/>
</dbReference>
<dbReference type="InterPro" id="IPR005821">
    <property type="entry name" value="Ion_trans_dom"/>
</dbReference>
<evidence type="ECO:0000259" key="7">
    <source>
        <dbReference type="Pfam" id="PF00520"/>
    </source>
</evidence>
<dbReference type="SUPFAM" id="SSF81324">
    <property type="entry name" value="Voltage-gated potassium channels"/>
    <property type="match status" value="1"/>
</dbReference>
<reference evidence="8" key="1">
    <citation type="submission" date="2023-10" db="EMBL/GenBank/DDBJ databases">
        <authorList>
            <person name="Chen Y."/>
            <person name="Shah S."/>
            <person name="Dougan E. K."/>
            <person name="Thang M."/>
            <person name="Chan C."/>
        </authorList>
    </citation>
    <scope>NUCLEOTIDE SEQUENCE [LARGE SCALE GENOMIC DNA]</scope>
</reference>
<keyword evidence="2 6" id="KW-0812">Transmembrane</keyword>
<dbReference type="PANTHER" id="PTHR10217:SF435">
    <property type="entry name" value="POTASSIUM VOLTAGE-GATED CHANNEL PROTEIN EAG"/>
    <property type="match status" value="1"/>
</dbReference>
<dbReference type="Gene3D" id="1.10.287.70">
    <property type="match status" value="1"/>
</dbReference>
<evidence type="ECO:0000256" key="6">
    <source>
        <dbReference type="SAM" id="Phobius"/>
    </source>
</evidence>
<protein>
    <recommendedName>
        <fullName evidence="7">Ion transport domain-containing protein</fullName>
    </recommendedName>
</protein>
<evidence type="ECO:0000256" key="2">
    <source>
        <dbReference type="ARBA" id="ARBA00022692"/>
    </source>
</evidence>
<dbReference type="EMBL" id="CAUYUJ010020842">
    <property type="protein sequence ID" value="CAK0900834.1"/>
    <property type="molecule type" value="Genomic_DNA"/>
</dbReference>
<keyword evidence="3 6" id="KW-1133">Transmembrane helix</keyword>
<name>A0ABN9XRJ2_9DINO</name>
<comment type="subcellular location">
    <subcellularLocation>
        <location evidence="1">Membrane</location>
        <topology evidence="1">Multi-pass membrane protein</topology>
    </subcellularLocation>
</comment>
<keyword evidence="9" id="KW-1185">Reference proteome</keyword>
<dbReference type="PANTHER" id="PTHR10217">
    <property type="entry name" value="VOLTAGE AND LIGAND GATED POTASSIUM CHANNEL"/>
    <property type="match status" value="1"/>
</dbReference>
<gene>
    <name evidence="8" type="ORF">PCOR1329_LOCUS78013</name>
</gene>
<comment type="caution">
    <text evidence="8">The sequence shown here is derived from an EMBL/GenBank/DDBJ whole genome shotgun (WGS) entry which is preliminary data.</text>
</comment>
<dbReference type="InterPro" id="IPR050818">
    <property type="entry name" value="KCNH_animal-type"/>
</dbReference>
<organism evidence="8 9">
    <name type="scientific">Prorocentrum cordatum</name>
    <dbReference type="NCBI Taxonomy" id="2364126"/>
    <lineage>
        <taxon>Eukaryota</taxon>
        <taxon>Sar</taxon>
        <taxon>Alveolata</taxon>
        <taxon>Dinophyceae</taxon>
        <taxon>Prorocentrales</taxon>
        <taxon>Prorocentraceae</taxon>
        <taxon>Prorocentrum</taxon>
    </lineage>
</organism>
<dbReference type="SUPFAM" id="SSF51206">
    <property type="entry name" value="cAMP-binding domain-like"/>
    <property type="match status" value="1"/>
</dbReference>
<evidence type="ECO:0000313" key="9">
    <source>
        <dbReference type="Proteomes" id="UP001189429"/>
    </source>
</evidence>
<evidence type="ECO:0000256" key="1">
    <source>
        <dbReference type="ARBA" id="ARBA00004141"/>
    </source>
</evidence>
<feature type="region of interest" description="Disordered" evidence="5">
    <location>
        <begin position="59"/>
        <end position="105"/>
    </location>
</feature>
<dbReference type="InterPro" id="IPR014710">
    <property type="entry name" value="RmlC-like_jellyroll"/>
</dbReference>
<evidence type="ECO:0000313" key="8">
    <source>
        <dbReference type="EMBL" id="CAK0900834.1"/>
    </source>
</evidence>
<accession>A0ABN9XRJ2</accession>
<dbReference type="Gene3D" id="2.60.120.10">
    <property type="entry name" value="Jelly Rolls"/>
    <property type="match status" value="1"/>
</dbReference>
<sequence>MAARLSAPGVVSTSFEGLLQELDELRARLLDQHRRELGASMPSEADAPEVWDRTLQGPAATSRFSTADSRADVRTASSVLSGPETPAPRAGVGSPSTARRPAGPSEVDAVVVHERFRLLETWQDRVRDARLMGTWRRTELDLLPGRVTTGTIRSTGIGMRQDKGLMSRVVLHPQNPLVVVWNFLSVGLIAYESVTVPLYTCYTFQEFPKVIEIFDWVSRIFFTIDIPLSSATGFHDKGYVGLRPGRVLQAYLTSWFFLDLLIVSLDWIVLVLEDQKALSAVPVLRGLRLVRVLRLIRLGRLSHVINESLLYASDGVTILVRISKLTLTLCITIHLTASIWYAIGTESSSGWLSQEPLLDSAALSAQYLVSVNWVVTQLHGTSLVRPQTLLEMFFQTLVLLGANAFVAVFFASTMQAMMALTDAHNLKMQSLCRGYLRRRRISPSLSHKLQLHFGPARSIKTTLRDSQEVENKLVEELPPVLRRRLYEEVRLPLLSSTRLCRTSGLSDYRLLAQLCCDAVSGVCAEPGELIFTNGDACTRMLVVESGTSLYVFEASAAIEQSLAGPSFVKAPSSSAEASGCPRGSECQRQDSELQRGRCLCEASLWTRWANRGELTAESYCTMLAVNQTDFASTLTKYELLCASAVRYAYCYIVWLNEKSAEENVSDLTDAPVNLSEYTPSMVDASIPFVFISHFKEEAGSDAALMEEGISRIIKEDPCHPAYRLEAPTFLDSNNLGDLRLIRSIVRSSHNLLLLLTDRVLERPWVLIEIVTAMKSGVPIQLVQIQRPGVRFEFPTEEDINRLAAREGLSQDAKALLTAQKITSKDLRAIGQIFGNVALPFSPHRSPTVRRAELLDILARCRFDDNPRVAPRTRQDLLRYSATQDSISLPAAEAQNEELRV</sequence>
<dbReference type="Pfam" id="PF00520">
    <property type="entry name" value="Ion_trans"/>
    <property type="match status" value="1"/>
</dbReference>
<feature type="transmembrane region" description="Helical" evidence="6">
    <location>
        <begin position="392"/>
        <end position="411"/>
    </location>
</feature>
<feature type="domain" description="Ion transport" evidence="7">
    <location>
        <begin position="180"/>
        <end position="411"/>
    </location>
</feature>
<dbReference type="PROSITE" id="PS50096">
    <property type="entry name" value="IQ"/>
    <property type="match status" value="1"/>
</dbReference>
<evidence type="ECO:0000256" key="5">
    <source>
        <dbReference type="SAM" id="MobiDB-lite"/>
    </source>
</evidence>
<feature type="transmembrane region" description="Helical" evidence="6">
    <location>
        <begin position="252"/>
        <end position="272"/>
    </location>
</feature>
<evidence type="ECO:0000256" key="4">
    <source>
        <dbReference type="ARBA" id="ARBA00023136"/>
    </source>
</evidence>